<reference evidence="1 2" key="1">
    <citation type="journal article" date="2019" name="G3 (Bethesda)">
        <title>Sequencing of a Wild Apple (Malus baccata) Genome Unravels the Differences Between Cultivated and Wild Apple Species Regarding Disease Resistance and Cold Tolerance.</title>
        <authorList>
            <person name="Chen X."/>
        </authorList>
    </citation>
    <scope>NUCLEOTIDE SEQUENCE [LARGE SCALE GENOMIC DNA]</scope>
    <source>
        <strain evidence="2">cv. Shandingzi</strain>
        <tissue evidence="1">Leaves</tissue>
    </source>
</reference>
<sequence>MHLLRRGTSTCWCLRPSRPESENLGLGFRDFPFQNVKPDKERKRERLRESVENHHAPRTTTIDYVYVMEKLASLLSGIRLGSLLSSPPSFRLLPTLTDLLLPRFHRFQPRQPLHIGISADFQ</sequence>
<keyword evidence="2" id="KW-1185">Reference proteome</keyword>
<dbReference type="Proteomes" id="UP000315295">
    <property type="component" value="Unassembled WGS sequence"/>
</dbReference>
<evidence type="ECO:0000313" key="1">
    <source>
        <dbReference type="EMBL" id="TQE10732.1"/>
    </source>
</evidence>
<protein>
    <submittedName>
        <fullName evidence="1">Uncharacterized protein</fullName>
    </submittedName>
</protein>
<dbReference type="EMBL" id="VIEB01000037">
    <property type="protein sequence ID" value="TQE10732.1"/>
    <property type="molecule type" value="Genomic_DNA"/>
</dbReference>
<proteinExistence type="predicted"/>
<accession>A0A540NI55</accession>
<gene>
    <name evidence="1" type="ORF">C1H46_003635</name>
</gene>
<organism evidence="1 2">
    <name type="scientific">Malus baccata</name>
    <name type="common">Siberian crab apple</name>
    <name type="synonym">Pyrus baccata</name>
    <dbReference type="NCBI Taxonomy" id="106549"/>
    <lineage>
        <taxon>Eukaryota</taxon>
        <taxon>Viridiplantae</taxon>
        <taxon>Streptophyta</taxon>
        <taxon>Embryophyta</taxon>
        <taxon>Tracheophyta</taxon>
        <taxon>Spermatophyta</taxon>
        <taxon>Magnoliopsida</taxon>
        <taxon>eudicotyledons</taxon>
        <taxon>Gunneridae</taxon>
        <taxon>Pentapetalae</taxon>
        <taxon>rosids</taxon>
        <taxon>fabids</taxon>
        <taxon>Rosales</taxon>
        <taxon>Rosaceae</taxon>
        <taxon>Amygdaloideae</taxon>
        <taxon>Maleae</taxon>
        <taxon>Malus</taxon>
    </lineage>
</organism>
<name>A0A540NI55_MALBA</name>
<comment type="caution">
    <text evidence="1">The sequence shown here is derived from an EMBL/GenBank/DDBJ whole genome shotgun (WGS) entry which is preliminary data.</text>
</comment>
<dbReference type="AlphaFoldDB" id="A0A540NI55"/>
<evidence type="ECO:0000313" key="2">
    <source>
        <dbReference type="Proteomes" id="UP000315295"/>
    </source>
</evidence>